<reference evidence="5 6" key="1">
    <citation type="submission" date="2020-11" db="EMBL/GenBank/DDBJ databases">
        <title>Streptomyces spirodelae sp. nov., isolated from duckweed.</title>
        <authorList>
            <person name="Saimee Y."/>
            <person name="Duangmal K."/>
        </authorList>
    </citation>
    <scope>NUCLEOTIDE SEQUENCE [LARGE SCALE GENOMIC DNA]</scope>
    <source>
        <strain evidence="5 6">S16-07</strain>
    </source>
</reference>
<dbReference type="RefSeq" id="WP_209241734.1">
    <property type="nucleotide sequence ID" value="NZ_JADKMA010000138.1"/>
</dbReference>
<dbReference type="Gene3D" id="1.10.10.10">
    <property type="entry name" value="Winged helix-like DNA-binding domain superfamily/Winged helix DNA-binding domain"/>
    <property type="match status" value="1"/>
</dbReference>
<sequence length="231" mass="25499">MPRATTAYRYVANTLRGQIERGKLKPGDRIPSLTELQERFGVSDTVILEARKVLVAEGLLRARAGDGTYVQEPPKPKRLLRNLTDPGEAPFLLEEDETALSPEVVEEPGAVAASAGVARRLRVPPGEQVLRLRQVFRYGDTPVQLVTTHTIRAADVTASGPLWEDELSVRPAADAEARDLHGVAGNLATVVTRTDFTGRSEAFRVVETVILTDRFTVVYQHKQWHLSAEQQ</sequence>
<keyword evidence="6" id="KW-1185">Reference proteome</keyword>
<dbReference type="Pfam" id="PF00392">
    <property type="entry name" value="GntR"/>
    <property type="match status" value="1"/>
</dbReference>
<dbReference type="InterPro" id="IPR036388">
    <property type="entry name" value="WH-like_DNA-bd_sf"/>
</dbReference>
<comment type="caution">
    <text evidence="5">The sequence shown here is derived from an EMBL/GenBank/DDBJ whole genome shotgun (WGS) entry which is preliminary data.</text>
</comment>
<dbReference type="InterPro" id="IPR050679">
    <property type="entry name" value="Bact_HTH_transcr_reg"/>
</dbReference>
<keyword evidence="2" id="KW-0238">DNA-binding</keyword>
<dbReference type="InterPro" id="IPR000524">
    <property type="entry name" value="Tscrpt_reg_HTH_GntR"/>
</dbReference>
<keyword evidence="1" id="KW-0805">Transcription regulation</keyword>
<dbReference type="InterPro" id="IPR036390">
    <property type="entry name" value="WH_DNA-bd_sf"/>
</dbReference>
<dbReference type="SUPFAM" id="SSF46785">
    <property type="entry name" value="Winged helix' DNA-binding domain"/>
    <property type="match status" value="1"/>
</dbReference>
<organism evidence="5 6">
    <name type="scientific">Streptomyces oryzae</name>
    <dbReference type="NCBI Taxonomy" id="1434886"/>
    <lineage>
        <taxon>Bacteria</taxon>
        <taxon>Bacillati</taxon>
        <taxon>Actinomycetota</taxon>
        <taxon>Actinomycetes</taxon>
        <taxon>Kitasatosporales</taxon>
        <taxon>Streptomycetaceae</taxon>
        <taxon>Streptomyces</taxon>
    </lineage>
</organism>
<protein>
    <submittedName>
        <fullName evidence="5">GntR family transcriptional regulator</fullName>
    </submittedName>
</protein>
<dbReference type="CDD" id="cd07377">
    <property type="entry name" value="WHTH_GntR"/>
    <property type="match status" value="1"/>
</dbReference>
<gene>
    <name evidence="5" type="ORF">ITI46_23695</name>
</gene>
<dbReference type="EMBL" id="JADKMA010000138">
    <property type="protein sequence ID" value="MBO8194634.1"/>
    <property type="molecule type" value="Genomic_DNA"/>
</dbReference>
<evidence type="ECO:0000256" key="2">
    <source>
        <dbReference type="ARBA" id="ARBA00023125"/>
    </source>
</evidence>
<dbReference type="PANTHER" id="PTHR44846:SF17">
    <property type="entry name" value="GNTR-FAMILY TRANSCRIPTIONAL REGULATOR"/>
    <property type="match status" value="1"/>
</dbReference>
<feature type="domain" description="HTH gntR-type" evidence="4">
    <location>
        <begin position="5"/>
        <end position="73"/>
    </location>
</feature>
<accession>A0ABS3XH69</accession>
<dbReference type="InterPro" id="IPR028978">
    <property type="entry name" value="Chorismate_lyase_/UTRA_dom_sf"/>
</dbReference>
<dbReference type="SMART" id="SM00345">
    <property type="entry name" value="HTH_GNTR"/>
    <property type="match status" value="1"/>
</dbReference>
<keyword evidence="3" id="KW-0804">Transcription</keyword>
<evidence type="ECO:0000256" key="3">
    <source>
        <dbReference type="ARBA" id="ARBA00023163"/>
    </source>
</evidence>
<evidence type="ECO:0000313" key="6">
    <source>
        <dbReference type="Proteomes" id="UP001519064"/>
    </source>
</evidence>
<evidence type="ECO:0000259" key="4">
    <source>
        <dbReference type="PROSITE" id="PS50949"/>
    </source>
</evidence>
<dbReference type="Gene3D" id="3.40.1410.10">
    <property type="entry name" value="Chorismate lyase-like"/>
    <property type="match status" value="1"/>
</dbReference>
<dbReference type="Proteomes" id="UP001519064">
    <property type="component" value="Unassembled WGS sequence"/>
</dbReference>
<proteinExistence type="predicted"/>
<dbReference type="SUPFAM" id="SSF64288">
    <property type="entry name" value="Chorismate lyase-like"/>
    <property type="match status" value="1"/>
</dbReference>
<dbReference type="PANTHER" id="PTHR44846">
    <property type="entry name" value="MANNOSYL-D-GLYCERATE TRANSPORT/METABOLISM SYSTEM REPRESSOR MNGR-RELATED"/>
    <property type="match status" value="1"/>
</dbReference>
<name>A0ABS3XH69_9ACTN</name>
<dbReference type="PROSITE" id="PS50949">
    <property type="entry name" value="HTH_GNTR"/>
    <property type="match status" value="1"/>
</dbReference>
<evidence type="ECO:0000256" key="1">
    <source>
        <dbReference type="ARBA" id="ARBA00023015"/>
    </source>
</evidence>
<evidence type="ECO:0000313" key="5">
    <source>
        <dbReference type="EMBL" id="MBO8194634.1"/>
    </source>
</evidence>